<organism evidence="2 3">
    <name type="scientific">Eumeta variegata</name>
    <name type="common">Bagworm moth</name>
    <name type="synonym">Eumeta japonica</name>
    <dbReference type="NCBI Taxonomy" id="151549"/>
    <lineage>
        <taxon>Eukaryota</taxon>
        <taxon>Metazoa</taxon>
        <taxon>Ecdysozoa</taxon>
        <taxon>Arthropoda</taxon>
        <taxon>Hexapoda</taxon>
        <taxon>Insecta</taxon>
        <taxon>Pterygota</taxon>
        <taxon>Neoptera</taxon>
        <taxon>Endopterygota</taxon>
        <taxon>Lepidoptera</taxon>
        <taxon>Glossata</taxon>
        <taxon>Ditrysia</taxon>
        <taxon>Tineoidea</taxon>
        <taxon>Psychidae</taxon>
        <taxon>Oiketicinae</taxon>
        <taxon>Eumeta</taxon>
    </lineage>
</organism>
<name>A0A4C1ZDP2_EUMVA</name>
<evidence type="ECO:0000313" key="3">
    <source>
        <dbReference type="Proteomes" id="UP000299102"/>
    </source>
</evidence>
<protein>
    <submittedName>
        <fullName evidence="2">Uncharacterized protein</fullName>
    </submittedName>
</protein>
<gene>
    <name evidence="2" type="ORF">EVAR_53091_1</name>
</gene>
<comment type="caution">
    <text evidence="2">The sequence shown here is derived from an EMBL/GenBank/DDBJ whole genome shotgun (WGS) entry which is preliminary data.</text>
</comment>
<proteinExistence type="predicted"/>
<evidence type="ECO:0000256" key="1">
    <source>
        <dbReference type="SAM" id="MobiDB-lite"/>
    </source>
</evidence>
<keyword evidence="3" id="KW-1185">Reference proteome</keyword>
<dbReference type="EMBL" id="BGZK01001823">
    <property type="protein sequence ID" value="GBP86891.1"/>
    <property type="molecule type" value="Genomic_DNA"/>
</dbReference>
<dbReference type="Proteomes" id="UP000299102">
    <property type="component" value="Unassembled WGS sequence"/>
</dbReference>
<evidence type="ECO:0000313" key="2">
    <source>
        <dbReference type="EMBL" id="GBP86891.1"/>
    </source>
</evidence>
<dbReference type="AlphaFoldDB" id="A0A4C1ZDP2"/>
<accession>A0A4C1ZDP2</accession>
<feature type="region of interest" description="Disordered" evidence="1">
    <location>
        <begin position="53"/>
        <end position="77"/>
    </location>
</feature>
<reference evidence="2 3" key="1">
    <citation type="journal article" date="2019" name="Commun. Biol.">
        <title>The bagworm genome reveals a unique fibroin gene that provides high tensile strength.</title>
        <authorList>
            <person name="Kono N."/>
            <person name="Nakamura H."/>
            <person name="Ohtoshi R."/>
            <person name="Tomita M."/>
            <person name="Numata K."/>
            <person name="Arakawa K."/>
        </authorList>
    </citation>
    <scope>NUCLEOTIDE SEQUENCE [LARGE SCALE GENOMIC DNA]</scope>
</reference>
<sequence>MHWRGGVVIEREGMRERKERGERKRMAVAARGLRTARRAARALAHLEHAAPVTAGRGRSGSLALKVEPFREPTTTIH</sequence>